<evidence type="ECO:0000256" key="6">
    <source>
        <dbReference type="ARBA" id="ARBA00023242"/>
    </source>
</evidence>
<evidence type="ECO:0000256" key="4">
    <source>
        <dbReference type="ARBA" id="ARBA00023125"/>
    </source>
</evidence>
<feature type="region of interest" description="Disordered" evidence="8">
    <location>
        <begin position="300"/>
        <end position="323"/>
    </location>
</feature>
<evidence type="ECO:0000256" key="2">
    <source>
        <dbReference type="ARBA" id="ARBA00022723"/>
    </source>
</evidence>
<feature type="domain" description="Zn(2)-C6 fungal-type" evidence="9">
    <location>
        <begin position="17"/>
        <end position="55"/>
    </location>
</feature>
<keyword evidence="2" id="KW-0479">Metal-binding</keyword>
<dbReference type="Proteomes" id="UP000824998">
    <property type="component" value="Unassembled WGS sequence"/>
</dbReference>
<dbReference type="GO" id="GO:0005634">
    <property type="term" value="C:nucleus"/>
    <property type="evidence" value="ECO:0007669"/>
    <property type="project" value="UniProtKB-SubCell"/>
</dbReference>
<dbReference type="PROSITE" id="PS50048">
    <property type="entry name" value="ZN2_CY6_FUNGAL_2"/>
    <property type="match status" value="1"/>
</dbReference>
<dbReference type="GO" id="GO:0008270">
    <property type="term" value="F:zinc ion binding"/>
    <property type="evidence" value="ECO:0007669"/>
    <property type="project" value="InterPro"/>
</dbReference>
<organism evidence="10 11">
    <name type="scientific">Amylocarpus encephaloides</name>
    <dbReference type="NCBI Taxonomy" id="45428"/>
    <lineage>
        <taxon>Eukaryota</taxon>
        <taxon>Fungi</taxon>
        <taxon>Dikarya</taxon>
        <taxon>Ascomycota</taxon>
        <taxon>Pezizomycotina</taxon>
        <taxon>Leotiomycetes</taxon>
        <taxon>Helotiales</taxon>
        <taxon>Helotiales incertae sedis</taxon>
        <taxon>Amylocarpus</taxon>
    </lineage>
</organism>
<dbReference type="AlphaFoldDB" id="A0A9P7YEH1"/>
<name>A0A9P7YEH1_9HELO</name>
<dbReference type="OrthoDB" id="5226580at2759"/>
<dbReference type="InterPro" id="IPR001138">
    <property type="entry name" value="Zn2Cys6_DnaBD"/>
</dbReference>
<keyword evidence="5" id="KW-0804">Transcription</keyword>
<feature type="region of interest" description="Disordered" evidence="8">
    <location>
        <begin position="118"/>
        <end position="151"/>
    </location>
</feature>
<reference evidence="10" key="1">
    <citation type="journal article" date="2021" name="IMA Fungus">
        <title>Genomic characterization of three marine fungi, including Emericellopsis atlantica sp. nov. with signatures of a generalist lifestyle and marine biomass degradation.</title>
        <authorList>
            <person name="Hagestad O.C."/>
            <person name="Hou L."/>
            <person name="Andersen J.H."/>
            <person name="Hansen E.H."/>
            <person name="Altermark B."/>
            <person name="Li C."/>
            <person name="Kuhnert E."/>
            <person name="Cox R.J."/>
            <person name="Crous P.W."/>
            <person name="Spatafora J.W."/>
            <person name="Lail K."/>
            <person name="Amirebrahimi M."/>
            <person name="Lipzen A."/>
            <person name="Pangilinan J."/>
            <person name="Andreopoulos W."/>
            <person name="Hayes R.D."/>
            <person name="Ng V."/>
            <person name="Grigoriev I.V."/>
            <person name="Jackson S.A."/>
            <person name="Sutton T.D.S."/>
            <person name="Dobson A.D.W."/>
            <person name="Rama T."/>
        </authorList>
    </citation>
    <scope>NUCLEOTIDE SEQUENCE</scope>
    <source>
        <strain evidence="10">TRa018bII</strain>
    </source>
</reference>
<feature type="compositionally biased region" description="Polar residues" evidence="8">
    <location>
        <begin position="120"/>
        <end position="148"/>
    </location>
</feature>
<dbReference type="GO" id="GO:0006351">
    <property type="term" value="P:DNA-templated transcription"/>
    <property type="evidence" value="ECO:0007669"/>
    <property type="project" value="InterPro"/>
</dbReference>
<evidence type="ECO:0000256" key="7">
    <source>
        <dbReference type="SAM" id="Coils"/>
    </source>
</evidence>
<evidence type="ECO:0000256" key="5">
    <source>
        <dbReference type="ARBA" id="ARBA00023163"/>
    </source>
</evidence>
<evidence type="ECO:0000256" key="3">
    <source>
        <dbReference type="ARBA" id="ARBA00023015"/>
    </source>
</evidence>
<feature type="coiled-coil region" evidence="7">
    <location>
        <begin position="64"/>
        <end position="91"/>
    </location>
</feature>
<comment type="caution">
    <text evidence="10">The sequence shown here is derived from an EMBL/GenBank/DDBJ whole genome shotgun (WGS) entry which is preliminary data.</text>
</comment>
<keyword evidence="6" id="KW-0539">Nucleus</keyword>
<comment type="subcellular location">
    <subcellularLocation>
        <location evidence="1">Nucleus</location>
    </subcellularLocation>
</comment>
<evidence type="ECO:0000313" key="10">
    <source>
        <dbReference type="EMBL" id="KAG9231866.1"/>
    </source>
</evidence>
<proteinExistence type="predicted"/>
<keyword evidence="11" id="KW-1185">Reference proteome</keyword>
<dbReference type="Gene3D" id="4.10.240.10">
    <property type="entry name" value="Zn(2)-C6 fungal-type DNA-binding domain"/>
    <property type="match status" value="1"/>
</dbReference>
<dbReference type="InterPro" id="IPR036864">
    <property type="entry name" value="Zn2-C6_fun-type_DNA-bd_sf"/>
</dbReference>
<keyword evidence="3" id="KW-0805">Transcription regulation</keyword>
<accession>A0A9P7YEH1</accession>
<keyword evidence="4" id="KW-0238">DNA-binding</keyword>
<dbReference type="CDD" id="cd00067">
    <property type="entry name" value="GAL4"/>
    <property type="match status" value="1"/>
</dbReference>
<keyword evidence="7" id="KW-0175">Coiled coil</keyword>
<dbReference type="CDD" id="cd12148">
    <property type="entry name" value="fungal_TF_MHR"/>
    <property type="match status" value="1"/>
</dbReference>
<dbReference type="PANTHER" id="PTHR31845">
    <property type="entry name" value="FINGER DOMAIN PROTEIN, PUTATIVE-RELATED"/>
    <property type="match status" value="1"/>
</dbReference>
<protein>
    <recommendedName>
        <fullName evidence="9">Zn(2)-C6 fungal-type domain-containing protein</fullName>
    </recommendedName>
</protein>
<gene>
    <name evidence="10" type="ORF">BJ875DRAFT_381988</name>
</gene>
<dbReference type="SUPFAM" id="SSF57701">
    <property type="entry name" value="Zn2/Cys6 DNA-binding domain"/>
    <property type="match status" value="1"/>
</dbReference>
<dbReference type="InterPro" id="IPR051089">
    <property type="entry name" value="prtT"/>
</dbReference>
<dbReference type="PANTHER" id="PTHR31845:SF39">
    <property type="entry name" value="TRANSCRIPTION FACTOR PBCR-RELATED"/>
    <property type="match status" value="1"/>
</dbReference>
<dbReference type="GO" id="GO:0000981">
    <property type="term" value="F:DNA-binding transcription factor activity, RNA polymerase II-specific"/>
    <property type="evidence" value="ECO:0007669"/>
    <property type="project" value="InterPro"/>
</dbReference>
<dbReference type="SMART" id="SM00066">
    <property type="entry name" value="GAL4"/>
    <property type="match status" value="1"/>
</dbReference>
<dbReference type="InterPro" id="IPR007219">
    <property type="entry name" value="XnlR_reg_dom"/>
</dbReference>
<evidence type="ECO:0000259" key="9">
    <source>
        <dbReference type="PROSITE" id="PS50048"/>
    </source>
</evidence>
<evidence type="ECO:0000256" key="1">
    <source>
        <dbReference type="ARBA" id="ARBA00004123"/>
    </source>
</evidence>
<evidence type="ECO:0000313" key="11">
    <source>
        <dbReference type="Proteomes" id="UP000824998"/>
    </source>
</evidence>
<sequence length="733" mass="82342">MEVDHPNNPPELPFNRACDACRVQKVRCLPNDSSATSSHSKSCQRCLKTDRQCIFTAPQKRKQRKRTDTRVAELEKEVEAMRALFDRKQNEELQSKAEPQLVTQARNLGVSIAMKPIAQNKAQGRPTSTLGTNSPWESPSVTTSSENLDVSRERNALSSSISNAGMDVIDRGIISLQTAKALYQIYVTDLFQHYPAVYLPPEITAESLRLSKPSLFLAIIAAASAKTDPHLYSTLHTEAVADYAHRTVVNSEKTLELVQAQIVTSIWYYPPGNFSQLKFYEYIHMATTMAMDIGVGMPPRASRRRYGGSEKPSPGTEQSQSQIDEEIEKRRTILVCYMICTGVSMSMRRPSMLRSNSWINDALGYLKANGNCLALDHILVAWVELLQITEQIVSAFSYDDINNLAILSEPRIQMMLGGFEQQLLSWKEKAGSQGNLNFALFVTYHHTQIFAHEIAMHDDHLPEDFLPPYRLDKVISIAPELNGSQSFIKATSMIISSSHALLDGLLEAEVDVLRCLPIFNFVCMTYTLVMLTKLYISSKIPASQVGSVINPSMIKLGSYLETLIEKLGMAVGPMECRAPFTFMGLLMRLQIWYKRQENDTHFKTPKDLYNVLDHCYLPPPPVLRTTPEVTDLQGLDQDTANGRMQESPVAGDDRSDNMKMMGLQELATMQPLPNFDVDWSHPDINQFLSFGTMDSNTFYGNWVPGIEIEADLNGQQPPADIDWAPQHFMDTSF</sequence>
<evidence type="ECO:0000256" key="8">
    <source>
        <dbReference type="SAM" id="MobiDB-lite"/>
    </source>
</evidence>
<dbReference type="EMBL" id="MU251577">
    <property type="protein sequence ID" value="KAG9231866.1"/>
    <property type="molecule type" value="Genomic_DNA"/>
</dbReference>
<dbReference type="GO" id="GO:0000976">
    <property type="term" value="F:transcription cis-regulatory region binding"/>
    <property type="evidence" value="ECO:0007669"/>
    <property type="project" value="TreeGrafter"/>
</dbReference>
<dbReference type="Pfam" id="PF04082">
    <property type="entry name" value="Fungal_trans"/>
    <property type="match status" value="1"/>
</dbReference>